<dbReference type="RefSeq" id="XP_005104068.1">
    <property type="nucleotide sequence ID" value="XM_005104011.3"/>
</dbReference>
<keyword evidence="3" id="KW-0732">Signal</keyword>
<evidence type="ECO:0000313" key="5">
    <source>
        <dbReference type="RefSeq" id="XP_005104068.1"/>
    </source>
</evidence>
<feature type="compositionally biased region" description="Polar residues" evidence="1">
    <location>
        <begin position="85"/>
        <end position="97"/>
    </location>
</feature>
<keyword evidence="2" id="KW-1133">Transmembrane helix</keyword>
<dbReference type="GeneID" id="101846599"/>
<evidence type="ECO:0000256" key="3">
    <source>
        <dbReference type="SAM" id="SignalP"/>
    </source>
</evidence>
<evidence type="ECO:0000313" key="4">
    <source>
        <dbReference type="Proteomes" id="UP000694888"/>
    </source>
</evidence>
<feature type="compositionally biased region" description="Low complexity" evidence="1">
    <location>
        <begin position="258"/>
        <end position="273"/>
    </location>
</feature>
<feature type="compositionally biased region" description="Basic and acidic residues" evidence="1">
    <location>
        <begin position="142"/>
        <end position="152"/>
    </location>
</feature>
<accession>A0ABM0JXT7</accession>
<evidence type="ECO:0000313" key="7">
    <source>
        <dbReference type="RefSeq" id="XP_005104070.1"/>
    </source>
</evidence>
<name>A0ABM0JXT7_APLCA</name>
<evidence type="ECO:0000256" key="2">
    <source>
        <dbReference type="SAM" id="Phobius"/>
    </source>
</evidence>
<sequence length="281" mass="30317">MAPLWPSPALLVLAVVFTGWSCHVTAKSCNYTVLSGAEADEAVRTLDSGLLLHPADQLTPTPADGVGDNNTGRKLDGAGYDVTNDGKTNANYQSHPSKASAYGVLSPDGGERVGSTKEDSEISASAVSGNYENASFERERLGRYGDRRRQDGEIEEEDVSRVGDNDNEFNMSLLNISLLSTKSQAVGNVGKVENGTGNHPQRKPEIITYRPSPNKSNNHDVIIGVIFVCILVVCVPIIVLALYSHRNLHLPAGQRGDNNNNNNNSNSYSNNNNKGDEEFFL</sequence>
<proteinExistence type="predicted"/>
<feature type="region of interest" description="Disordered" evidence="1">
    <location>
        <begin position="56"/>
        <end position="128"/>
    </location>
</feature>
<keyword evidence="2" id="KW-0812">Transmembrane</keyword>
<gene>
    <name evidence="5 6 7" type="primary">LOC101846599</name>
</gene>
<protein>
    <submittedName>
        <fullName evidence="5 6">Uncharacterized protein LOC101846599</fullName>
    </submittedName>
</protein>
<keyword evidence="2" id="KW-0472">Membrane</keyword>
<dbReference type="RefSeq" id="XP_005104070.1">
    <property type="nucleotide sequence ID" value="XM_005104013.3"/>
</dbReference>
<dbReference type="Proteomes" id="UP000694888">
    <property type="component" value="Unplaced"/>
</dbReference>
<keyword evidence="4" id="KW-1185">Reference proteome</keyword>
<feature type="compositionally biased region" description="Basic and acidic residues" evidence="1">
    <location>
        <begin position="109"/>
        <end position="120"/>
    </location>
</feature>
<reference evidence="5 6" key="1">
    <citation type="submission" date="2025-05" db="UniProtKB">
        <authorList>
            <consortium name="RefSeq"/>
        </authorList>
    </citation>
    <scope>IDENTIFICATION</scope>
</reference>
<feature type="signal peptide" evidence="3">
    <location>
        <begin position="1"/>
        <end position="26"/>
    </location>
</feature>
<evidence type="ECO:0000313" key="6">
    <source>
        <dbReference type="RefSeq" id="XP_005104069.1"/>
    </source>
</evidence>
<feature type="region of interest" description="Disordered" evidence="1">
    <location>
        <begin position="142"/>
        <end position="166"/>
    </location>
</feature>
<dbReference type="RefSeq" id="XP_005104069.1">
    <property type="nucleotide sequence ID" value="XM_005104012.3"/>
</dbReference>
<organism evidence="4 5">
    <name type="scientific">Aplysia californica</name>
    <name type="common">California sea hare</name>
    <dbReference type="NCBI Taxonomy" id="6500"/>
    <lineage>
        <taxon>Eukaryota</taxon>
        <taxon>Metazoa</taxon>
        <taxon>Spiralia</taxon>
        <taxon>Lophotrochozoa</taxon>
        <taxon>Mollusca</taxon>
        <taxon>Gastropoda</taxon>
        <taxon>Heterobranchia</taxon>
        <taxon>Euthyneura</taxon>
        <taxon>Tectipleura</taxon>
        <taxon>Aplysiida</taxon>
        <taxon>Aplysioidea</taxon>
        <taxon>Aplysiidae</taxon>
        <taxon>Aplysia</taxon>
    </lineage>
</organism>
<evidence type="ECO:0000256" key="1">
    <source>
        <dbReference type="SAM" id="MobiDB-lite"/>
    </source>
</evidence>
<feature type="chain" id="PRO_5045021119" evidence="3">
    <location>
        <begin position="27"/>
        <end position="281"/>
    </location>
</feature>
<feature type="transmembrane region" description="Helical" evidence="2">
    <location>
        <begin position="221"/>
        <end position="243"/>
    </location>
</feature>
<feature type="region of interest" description="Disordered" evidence="1">
    <location>
        <begin position="251"/>
        <end position="281"/>
    </location>
</feature>